<evidence type="ECO:0000313" key="1">
    <source>
        <dbReference type="EMBL" id="KAI0060588.1"/>
    </source>
</evidence>
<keyword evidence="2" id="KW-1185">Reference proteome</keyword>
<name>A0ACB8SWH2_9AGAM</name>
<gene>
    <name evidence="1" type="ORF">BV25DRAFT_1807048</name>
</gene>
<dbReference type="Proteomes" id="UP000814140">
    <property type="component" value="Unassembled WGS sequence"/>
</dbReference>
<dbReference type="EMBL" id="MU277218">
    <property type="protein sequence ID" value="KAI0060588.1"/>
    <property type="molecule type" value="Genomic_DNA"/>
</dbReference>
<feature type="non-terminal residue" evidence="1">
    <location>
        <position position="184"/>
    </location>
</feature>
<reference evidence="1" key="2">
    <citation type="journal article" date="2022" name="New Phytol.">
        <title>Evolutionary transition to the ectomycorrhizal habit in the genomes of a hyperdiverse lineage of mushroom-forming fungi.</title>
        <authorList>
            <person name="Looney B."/>
            <person name="Miyauchi S."/>
            <person name="Morin E."/>
            <person name="Drula E."/>
            <person name="Courty P.E."/>
            <person name="Kohler A."/>
            <person name="Kuo A."/>
            <person name="LaButti K."/>
            <person name="Pangilinan J."/>
            <person name="Lipzen A."/>
            <person name="Riley R."/>
            <person name="Andreopoulos W."/>
            <person name="He G."/>
            <person name="Johnson J."/>
            <person name="Nolan M."/>
            <person name="Tritt A."/>
            <person name="Barry K.W."/>
            <person name="Grigoriev I.V."/>
            <person name="Nagy L.G."/>
            <person name="Hibbett D."/>
            <person name="Henrissat B."/>
            <person name="Matheny P.B."/>
            <person name="Labbe J."/>
            <person name="Martin F.M."/>
        </authorList>
    </citation>
    <scope>NUCLEOTIDE SEQUENCE</scope>
    <source>
        <strain evidence="1">HHB10654</strain>
    </source>
</reference>
<accession>A0ACB8SWH2</accession>
<organism evidence="1 2">
    <name type="scientific">Artomyces pyxidatus</name>
    <dbReference type="NCBI Taxonomy" id="48021"/>
    <lineage>
        <taxon>Eukaryota</taxon>
        <taxon>Fungi</taxon>
        <taxon>Dikarya</taxon>
        <taxon>Basidiomycota</taxon>
        <taxon>Agaricomycotina</taxon>
        <taxon>Agaricomycetes</taxon>
        <taxon>Russulales</taxon>
        <taxon>Auriscalpiaceae</taxon>
        <taxon>Artomyces</taxon>
    </lineage>
</organism>
<proteinExistence type="predicted"/>
<sequence>MPTFTLPSPRTTAVSSPVDTSSLKSGLEHSEPDVKTPEKHERFYFEDRSVSFVVDDGILYRLHRSFFEGSKLLAGTSANSTLPIELKGVKSTEFDAFLSIIYPSNYKTCELSTVEEWKAVLRLASEWGFESIRELAIDRLEPIASAVDKIIVARSYDLTEWLVPAYAELCHRPSPLSLEEHLRL</sequence>
<reference evidence="1" key="1">
    <citation type="submission" date="2021-03" db="EMBL/GenBank/DDBJ databases">
        <authorList>
            <consortium name="DOE Joint Genome Institute"/>
            <person name="Ahrendt S."/>
            <person name="Looney B.P."/>
            <person name="Miyauchi S."/>
            <person name="Morin E."/>
            <person name="Drula E."/>
            <person name="Courty P.E."/>
            <person name="Chicoki N."/>
            <person name="Fauchery L."/>
            <person name="Kohler A."/>
            <person name="Kuo A."/>
            <person name="Labutti K."/>
            <person name="Pangilinan J."/>
            <person name="Lipzen A."/>
            <person name="Riley R."/>
            <person name="Andreopoulos W."/>
            <person name="He G."/>
            <person name="Johnson J."/>
            <person name="Barry K.W."/>
            <person name="Grigoriev I.V."/>
            <person name="Nagy L."/>
            <person name="Hibbett D."/>
            <person name="Henrissat B."/>
            <person name="Matheny P.B."/>
            <person name="Labbe J."/>
            <person name="Martin F."/>
        </authorList>
    </citation>
    <scope>NUCLEOTIDE SEQUENCE</scope>
    <source>
        <strain evidence="1">HHB10654</strain>
    </source>
</reference>
<evidence type="ECO:0000313" key="2">
    <source>
        <dbReference type="Proteomes" id="UP000814140"/>
    </source>
</evidence>
<protein>
    <submittedName>
        <fullName evidence="1">Uncharacterized protein</fullName>
    </submittedName>
</protein>
<comment type="caution">
    <text evidence="1">The sequence shown here is derived from an EMBL/GenBank/DDBJ whole genome shotgun (WGS) entry which is preliminary data.</text>
</comment>